<dbReference type="PROSITE" id="PS50088">
    <property type="entry name" value="ANK_REPEAT"/>
    <property type="match status" value="2"/>
</dbReference>
<dbReference type="SMART" id="SM00248">
    <property type="entry name" value="ANK"/>
    <property type="match status" value="2"/>
</dbReference>
<reference evidence="3 4" key="1">
    <citation type="submission" date="2021-06" db="EMBL/GenBank/DDBJ databases">
        <title>Chromosome-level genome assembly of the red-tail catfish (Hemibagrus wyckioides).</title>
        <authorList>
            <person name="Shao F."/>
        </authorList>
    </citation>
    <scope>NUCLEOTIDE SEQUENCE [LARGE SCALE GENOMIC DNA]</scope>
    <source>
        <strain evidence="3">EC202008001</strain>
        <tissue evidence="3">Blood</tissue>
    </source>
</reference>
<dbReference type="AlphaFoldDB" id="A0A9D3NBT4"/>
<name>A0A9D3NBT4_9TELE</name>
<dbReference type="InterPro" id="IPR002110">
    <property type="entry name" value="Ankyrin_rpt"/>
</dbReference>
<evidence type="ECO:0000313" key="3">
    <source>
        <dbReference type="EMBL" id="KAG7318494.1"/>
    </source>
</evidence>
<keyword evidence="4" id="KW-1185">Reference proteome</keyword>
<accession>A0A9D3NBT4</accession>
<dbReference type="SUPFAM" id="SSF48403">
    <property type="entry name" value="Ankyrin repeat"/>
    <property type="match status" value="1"/>
</dbReference>
<evidence type="ECO:0000313" key="4">
    <source>
        <dbReference type="Proteomes" id="UP000824219"/>
    </source>
</evidence>
<dbReference type="InterPro" id="IPR053210">
    <property type="entry name" value="ANKRD12"/>
</dbReference>
<dbReference type="EMBL" id="JAHKSW010000022">
    <property type="protein sequence ID" value="KAG7318494.1"/>
    <property type="molecule type" value="Genomic_DNA"/>
</dbReference>
<keyword evidence="1" id="KW-0040">ANK repeat</keyword>
<dbReference type="GO" id="GO:0005654">
    <property type="term" value="C:nucleoplasm"/>
    <property type="evidence" value="ECO:0007669"/>
    <property type="project" value="TreeGrafter"/>
</dbReference>
<evidence type="ECO:0000256" key="2">
    <source>
        <dbReference type="SAM" id="MobiDB-lite"/>
    </source>
</evidence>
<feature type="repeat" description="ANK" evidence="1">
    <location>
        <begin position="57"/>
        <end position="89"/>
    </location>
</feature>
<dbReference type="InterPro" id="IPR036770">
    <property type="entry name" value="Ankyrin_rpt-contain_sf"/>
</dbReference>
<dbReference type="Gene3D" id="1.25.40.20">
    <property type="entry name" value="Ankyrin repeat-containing domain"/>
    <property type="match status" value="1"/>
</dbReference>
<comment type="caution">
    <text evidence="3">The sequence shown here is derived from an EMBL/GenBank/DDBJ whole genome shotgun (WGS) entry which is preliminary data.</text>
</comment>
<protein>
    <recommendedName>
        <fullName evidence="5">Ankyrin repeat domain-containing protein 31</fullName>
    </recommendedName>
</protein>
<dbReference type="PROSITE" id="PS50297">
    <property type="entry name" value="ANK_REP_REGION"/>
    <property type="match status" value="2"/>
</dbReference>
<feature type="compositionally biased region" description="Basic and acidic residues" evidence="2">
    <location>
        <begin position="125"/>
        <end position="138"/>
    </location>
</feature>
<dbReference type="Pfam" id="PF12796">
    <property type="entry name" value="Ank_2"/>
    <property type="match status" value="1"/>
</dbReference>
<gene>
    <name evidence="3" type="ORF">KOW79_018249</name>
</gene>
<dbReference type="OrthoDB" id="5806726at2759"/>
<feature type="repeat" description="ANK" evidence="1">
    <location>
        <begin position="24"/>
        <end position="56"/>
    </location>
</feature>
<evidence type="ECO:0008006" key="5">
    <source>
        <dbReference type="Google" id="ProtNLM"/>
    </source>
</evidence>
<dbReference type="PANTHER" id="PTHR24149">
    <property type="entry name" value="ANKYRIN REPEAT DOMAIN-CONTAINING PROTEIN 12"/>
    <property type="match status" value="1"/>
</dbReference>
<organism evidence="3 4">
    <name type="scientific">Hemibagrus wyckioides</name>
    <dbReference type="NCBI Taxonomy" id="337641"/>
    <lineage>
        <taxon>Eukaryota</taxon>
        <taxon>Metazoa</taxon>
        <taxon>Chordata</taxon>
        <taxon>Craniata</taxon>
        <taxon>Vertebrata</taxon>
        <taxon>Euteleostomi</taxon>
        <taxon>Actinopterygii</taxon>
        <taxon>Neopterygii</taxon>
        <taxon>Teleostei</taxon>
        <taxon>Ostariophysi</taxon>
        <taxon>Siluriformes</taxon>
        <taxon>Bagridae</taxon>
        <taxon>Hemibagrus</taxon>
    </lineage>
</organism>
<evidence type="ECO:0000256" key="1">
    <source>
        <dbReference type="PROSITE-ProRule" id="PRU00023"/>
    </source>
</evidence>
<dbReference type="Proteomes" id="UP000824219">
    <property type="component" value="Linkage Group LG22"/>
</dbReference>
<dbReference type="PANTHER" id="PTHR24149:SF14">
    <property type="entry name" value="ANKYRIN REPEAT DOMAIN 12"/>
    <property type="match status" value="1"/>
</dbReference>
<feature type="region of interest" description="Disordered" evidence="2">
    <location>
        <begin position="122"/>
        <end position="229"/>
    </location>
</feature>
<feature type="compositionally biased region" description="Polar residues" evidence="2">
    <location>
        <begin position="206"/>
        <end position="229"/>
    </location>
</feature>
<proteinExistence type="predicted"/>
<sequence length="229" mass="24650">MKGDLQSLKDIIKVGASVNLADNAGWTPLHEAVLGQNCKAAKILIEAGALVNSVGLEGITPLHDAVQLGDFKLVQLLLKYGADPLLKNQKGDSAIDRSQDKNVEKLLRQYAAKACRVTRQSAAIDKAEKDQKTSDAERSSAVCPDTFSANHEVKSTAQMLPQLRDPTKVPDNDGSLAVQERESPGFDTTSCPDSDPDSDITVDYTEIQSPSPENWALSATQDFSGVTDR</sequence>